<reference evidence="1" key="1">
    <citation type="submission" date="2023-03" db="EMBL/GenBank/DDBJ databases">
        <authorList>
            <person name="Liu Z."/>
        </authorList>
    </citation>
    <scope>NUCLEOTIDE SEQUENCE</scope>
    <source>
        <strain evidence="1">Bc006</strain>
        <plasmid evidence="1">p.BC006.2</plasmid>
    </source>
</reference>
<evidence type="ECO:0000313" key="1">
    <source>
        <dbReference type="EMBL" id="WES09696.1"/>
    </source>
</evidence>
<protein>
    <submittedName>
        <fullName evidence="1">Uncharacterized protein</fullName>
    </submittedName>
</protein>
<keyword evidence="1" id="KW-0614">Plasmid</keyword>
<dbReference type="RefSeq" id="WP_232195355.1">
    <property type="nucleotide sequence ID" value="NZ_CP119631.1"/>
</dbReference>
<name>A0AAX3QLL1_9BACI</name>
<dbReference type="AlphaFoldDB" id="A0AAX3QLL1"/>
<accession>A0AAX3QLL1</accession>
<proteinExistence type="predicted"/>
<dbReference type="EMBL" id="CP119631">
    <property type="protein sequence ID" value="WES09696.1"/>
    <property type="molecule type" value="Genomic_DNA"/>
</dbReference>
<sequence length="51" mass="5888">MTSHEMVEFQGNVFANYTTEKGENDMKYTQHGTFEVTQLLAEAKETEENDN</sequence>
<geneLocation type="plasmid" evidence="1 2">
    <name>p.BC006.2</name>
</geneLocation>
<dbReference type="Proteomes" id="UP001221092">
    <property type="component" value="Plasmid p.BC006.2"/>
</dbReference>
<gene>
    <name evidence="1" type="ORF">P3K65_28020</name>
</gene>
<organism evidence="1 2">
    <name type="scientific">Bacillus paranthracis</name>
    <dbReference type="NCBI Taxonomy" id="2026186"/>
    <lineage>
        <taxon>Bacteria</taxon>
        <taxon>Bacillati</taxon>
        <taxon>Bacillota</taxon>
        <taxon>Bacilli</taxon>
        <taxon>Bacillales</taxon>
        <taxon>Bacillaceae</taxon>
        <taxon>Bacillus</taxon>
        <taxon>Bacillus cereus group</taxon>
    </lineage>
</organism>
<evidence type="ECO:0000313" key="2">
    <source>
        <dbReference type="Proteomes" id="UP001221092"/>
    </source>
</evidence>